<evidence type="ECO:0000256" key="1">
    <source>
        <dbReference type="ARBA" id="ARBA00008791"/>
    </source>
</evidence>
<proteinExistence type="inferred from homology"/>
<dbReference type="SUPFAM" id="SSF52402">
    <property type="entry name" value="Adenine nucleotide alpha hydrolases-like"/>
    <property type="match status" value="1"/>
</dbReference>
<evidence type="ECO:0000313" key="4">
    <source>
        <dbReference type="Proteomes" id="UP000078532"/>
    </source>
</evidence>
<dbReference type="AlphaFoldDB" id="A0A1B7LGI9"/>
<dbReference type="PANTHER" id="PTHR46268">
    <property type="entry name" value="STRESS RESPONSE PROTEIN NHAX"/>
    <property type="match status" value="1"/>
</dbReference>
<evidence type="ECO:0000259" key="2">
    <source>
        <dbReference type="Pfam" id="PF00582"/>
    </source>
</evidence>
<sequence length="168" mass="18870">MEQVSYFPEQTTRFKVLLYSDGSNHSLSAAVYAATLMKIMPGMELTIIYVQEKHEGSTGIESTGWYIYDPEAEKQTREILEKTNEIFTSRGCKVNQKIRYGSTTVSDVANAIIDYAVDNDCKLIIMGARGPIDLKSMIFGGLSQTVFNRSSIPVLLIKKLPREFLDNL</sequence>
<reference evidence="3 4" key="1">
    <citation type="submission" date="2016-04" db="EMBL/GenBank/DDBJ databases">
        <authorList>
            <person name="Evans L.H."/>
            <person name="Alamgir A."/>
            <person name="Owens N."/>
            <person name="Weber N.D."/>
            <person name="Virtaneva K."/>
            <person name="Barbian K."/>
            <person name="Babar A."/>
            <person name="Rosenke K."/>
        </authorList>
    </citation>
    <scope>NUCLEOTIDE SEQUENCE [LARGE SCALE GENOMIC DNA]</scope>
    <source>
        <strain evidence="3 4">LMa1</strain>
    </source>
</reference>
<protein>
    <recommendedName>
        <fullName evidence="2">UspA domain-containing protein</fullName>
    </recommendedName>
</protein>
<dbReference type="Gene3D" id="3.40.50.620">
    <property type="entry name" value="HUPs"/>
    <property type="match status" value="1"/>
</dbReference>
<dbReference type="InterPro" id="IPR006015">
    <property type="entry name" value="Universal_stress_UspA"/>
</dbReference>
<dbReference type="InterPro" id="IPR014729">
    <property type="entry name" value="Rossmann-like_a/b/a_fold"/>
</dbReference>
<comment type="caution">
    <text evidence="3">The sequence shown here is derived from an EMBL/GenBank/DDBJ whole genome shotgun (WGS) entry which is preliminary data.</text>
</comment>
<name>A0A1B7LGI9_9FIRM</name>
<dbReference type="OrthoDB" id="152484at2"/>
<dbReference type="PANTHER" id="PTHR46268:SF6">
    <property type="entry name" value="UNIVERSAL STRESS PROTEIN UP12"/>
    <property type="match status" value="1"/>
</dbReference>
<dbReference type="CDD" id="cd00293">
    <property type="entry name" value="USP-like"/>
    <property type="match status" value="1"/>
</dbReference>
<organism evidence="3 4">
    <name type="scientific">Desulfotomaculum copahuensis</name>
    <dbReference type="NCBI Taxonomy" id="1838280"/>
    <lineage>
        <taxon>Bacteria</taxon>
        <taxon>Bacillati</taxon>
        <taxon>Bacillota</taxon>
        <taxon>Clostridia</taxon>
        <taxon>Eubacteriales</taxon>
        <taxon>Desulfotomaculaceae</taxon>
        <taxon>Desulfotomaculum</taxon>
    </lineage>
</organism>
<dbReference type="Pfam" id="PF00582">
    <property type="entry name" value="Usp"/>
    <property type="match status" value="1"/>
</dbReference>
<dbReference type="EMBL" id="LYVF01000069">
    <property type="protein sequence ID" value="OAT85215.1"/>
    <property type="molecule type" value="Genomic_DNA"/>
</dbReference>
<dbReference type="PRINTS" id="PR01438">
    <property type="entry name" value="UNVRSLSTRESS"/>
</dbReference>
<accession>A0A1B7LGI9</accession>
<feature type="domain" description="UspA" evidence="2">
    <location>
        <begin position="15"/>
        <end position="158"/>
    </location>
</feature>
<comment type="similarity">
    <text evidence="1">Belongs to the universal stress protein A family.</text>
</comment>
<dbReference type="STRING" id="1838280.A6M21_06625"/>
<keyword evidence="4" id="KW-1185">Reference proteome</keyword>
<evidence type="ECO:0000313" key="3">
    <source>
        <dbReference type="EMBL" id="OAT85215.1"/>
    </source>
</evidence>
<dbReference type="InterPro" id="IPR006016">
    <property type="entry name" value="UspA"/>
</dbReference>
<gene>
    <name evidence="3" type="ORF">A6M21_06625</name>
</gene>
<dbReference type="RefSeq" id="WP_066666955.1">
    <property type="nucleotide sequence ID" value="NZ_LYVF01000069.1"/>
</dbReference>
<dbReference type="Proteomes" id="UP000078532">
    <property type="component" value="Unassembled WGS sequence"/>
</dbReference>